<feature type="transmembrane region" description="Helical" evidence="8">
    <location>
        <begin position="254"/>
        <end position="273"/>
    </location>
</feature>
<accession>A0ABV9TCJ5</accession>
<dbReference type="EMBL" id="JBHSJH010000003">
    <property type="protein sequence ID" value="MFC4892842.1"/>
    <property type="molecule type" value="Genomic_DNA"/>
</dbReference>
<feature type="transmembrane region" description="Helical" evidence="8">
    <location>
        <begin position="340"/>
        <end position="363"/>
    </location>
</feature>
<evidence type="ECO:0000256" key="5">
    <source>
        <dbReference type="ARBA" id="ARBA00022692"/>
    </source>
</evidence>
<feature type="transmembrane region" description="Helical" evidence="8">
    <location>
        <begin position="77"/>
        <end position="98"/>
    </location>
</feature>
<dbReference type="CDD" id="cd17320">
    <property type="entry name" value="MFS_MdfA_MDR_like"/>
    <property type="match status" value="1"/>
</dbReference>
<organism evidence="10 11">
    <name type="scientific">Pseudofrancisella aestuarii</name>
    <dbReference type="NCBI Taxonomy" id="2670347"/>
    <lineage>
        <taxon>Bacteria</taxon>
        <taxon>Pseudomonadati</taxon>
        <taxon>Pseudomonadota</taxon>
        <taxon>Gammaproteobacteria</taxon>
        <taxon>Thiotrichales</taxon>
        <taxon>Francisellaceae</taxon>
        <taxon>Pseudofrancisella</taxon>
    </lineage>
</organism>
<dbReference type="InterPro" id="IPR004812">
    <property type="entry name" value="Efflux_drug-R_Bcr/CmlA"/>
</dbReference>
<sequence>MRKIVINNYSKVFLTYLAILATLAIITSDIYLPSMPTIKHNLVTTNSLVELTISLFMFGLAVGQLIYGPLSDNFGRYRILSAGLLIFILGSIGCYTSNTITFLLISRFIQAIGACAAMTLWQPMVIDSYGIKNAHNKLALIYPFMGVSPAISPVIGGYLHESYGWRSSFLVLVILGVLLCTITIIFLENKQPSKSSRSGFKKITKNYKRLLTSKKFLNFAALSFLGFGAYYAYLAYSPFLFKSMGYSSKEISMFYFPTTIAYFIGSFASKYSVGSIGKKRSLIIGIIIFFIGAFSLLIIGLFTKPIYAIEVIIPFSFIIVANGFLIPIGMSSAITLFEDISGTAAGAVGFFQSMTAFICSYIVAKISETKGLMAFSIVICIICIMVLFAFMSIFYKKFFRRRLSKYRMQ</sequence>
<keyword evidence="7 8" id="KW-0472">Membrane</keyword>
<dbReference type="InterPro" id="IPR020846">
    <property type="entry name" value="MFS_dom"/>
</dbReference>
<evidence type="ECO:0000259" key="9">
    <source>
        <dbReference type="PROSITE" id="PS50850"/>
    </source>
</evidence>
<evidence type="ECO:0000256" key="8">
    <source>
        <dbReference type="RuleBase" id="RU365088"/>
    </source>
</evidence>
<evidence type="ECO:0000256" key="1">
    <source>
        <dbReference type="ARBA" id="ARBA00004651"/>
    </source>
</evidence>
<keyword evidence="3 8" id="KW-0813">Transport</keyword>
<dbReference type="RefSeq" id="WP_119331147.1">
    <property type="nucleotide sequence ID" value="NZ_JBHSJH010000003.1"/>
</dbReference>
<reference evidence="11" key="1">
    <citation type="journal article" date="2019" name="Int. J. Syst. Evol. Microbiol.">
        <title>The Global Catalogue of Microorganisms (GCM) 10K type strain sequencing project: providing services to taxonomists for standard genome sequencing and annotation.</title>
        <authorList>
            <consortium name="The Broad Institute Genomics Platform"/>
            <consortium name="The Broad Institute Genome Sequencing Center for Infectious Disease"/>
            <person name="Wu L."/>
            <person name="Ma J."/>
        </authorList>
    </citation>
    <scope>NUCLEOTIDE SEQUENCE [LARGE SCALE GENOMIC DNA]</scope>
    <source>
        <strain evidence="11">CGMCC 1.13718</strain>
    </source>
</reference>
<feature type="transmembrane region" description="Helical" evidence="8">
    <location>
        <begin position="12"/>
        <end position="31"/>
    </location>
</feature>
<comment type="subcellular location">
    <subcellularLocation>
        <location evidence="8">Cell inner membrane</location>
        <topology evidence="8">Multi-pass membrane protein</topology>
    </subcellularLocation>
    <subcellularLocation>
        <location evidence="1">Cell membrane</location>
        <topology evidence="1">Multi-pass membrane protein</topology>
    </subcellularLocation>
</comment>
<feature type="transmembrane region" description="Helical" evidence="8">
    <location>
        <begin position="138"/>
        <end position="159"/>
    </location>
</feature>
<keyword evidence="8" id="KW-0997">Cell inner membrane</keyword>
<dbReference type="PANTHER" id="PTHR23502:SF162">
    <property type="entry name" value="INNER MEMBRANE TRANSPORT PROTEIN YDHC"/>
    <property type="match status" value="1"/>
</dbReference>
<feature type="transmembrane region" description="Helical" evidence="8">
    <location>
        <begin position="216"/>
        <end position="234"/>
    </location>
</feature>
<name>A0ABV9TCJ5_9GAMM</name>
<feature type="transmembrane region" description="Helical" evidence="8">
    <location>
        <begin position="282"/>
        <end position="302"/>
    </location>
</feature>
<evidence type="ECO:0000256" key="6">
    <source>
        <dbReference type="ARBA" id="ARBA00022989"/>
    </source>
</evidence>
<dbReference type="SUPFAM" id="SSF103473">
    <property type="entry name" value="MFS general substrate transporter"/>
    <property type="match status" value="1"/>
</dbReference>
<keyword evidence="6 8" id="KW-1133">Transmembrane helix</keyword>
<feature type="domain" description="Major facilitator superfamily (MFS) profile" evidence="9">
    <location>
        <begin position="13"/>
        <end position="397"/>
    </location>
</feature>
<evidence type="ECO:0000313" key="10">
    <source>
        <dbReference type="EMBL" id="MFC4892842.1"/>
    </source>
</evidence>
<proteinExistence type="inferred from homology"/>
<dbReference type="InterPro" id="IPR036259">
    <property type="entry name" value="MFS_trans_sf"/>
</dbReference>
<dbReference type="Pfam" id="PF07690">
    <property type="entry name" value="MFS_1"/>
    <property type="match status" value="1"/>
</dbReference>
<evidence type="ECO:0000256" key="7">
    <source>
        <dbReference type="ARBA" id="ARBA00023136"/>
    </source>
</evidence>
<evidence type="ECO:0000256" key="2">
    <source>
        <dbReference type="ARBA" id="ARBA00006236"/>
    </source>
</evidence>
<evidence type="ECO:0000256" key="4">
    <source>
        <dbReference type="ARBA" id="ARBA00022475"/>
    </source>
</evidence>
<dbReference type="Gene3D" id="1.20.1720.10">
    <property type="entry name" value="Multidrug resistance protein D"/>
    <property type="match status" value="1"/>
</dbReference>
<dbReference type="PRINTS" id="PR01036">
    <property type="entry name" value="TCRTETB"/>
</dbReference>
<dbReference type="Proteomes" id="UP001595926">
    <property type="component" value="Unassembled WGS sequence"/>
</dbReference>
<dbReference type="PROSITE" id="PS50850">
    <property type="entry name" value="MFS"/>
    <property type="match status" value="1"/>
</dbReference>
<dbReference type="InterPro" id="IPR011701">
    <property type="entry name" value="MFS"/>
</dbReference>
<evidence type="ECO:0000256" key="3">
    <source>
        <dbReference type="ARBA" id="ARBA00022448"/>
    </source>
</evidence>
<gene>
    <name evidence="10" type="ORF">ACFPDQ_07240</name>
</gene>
<keyword evidence="4" id="KW-1003">Cell membrane</keyword>
<comment type="similarity">
    <text evidence="2 8">Belongs to the major facilitator superfamily. Bcr/CmlA family.</text>
</comment>
<feature type="transmembrane region" description="Helical" evidence="8">
    <location>
        <begin position="308"/>
        <end position="328"/>
    </location>
</feature>
<protein>
    <recommendedName>
        <fullName evidence="8">Bcr/CflA family efflux transporter</fullName>
    </recommendedName>
</protein>
<feature type="transmembrane region" description="Helical" evidence="8">
    <location>
        <begin position="165"/>
        <end position="187"/>
    </location>
</feature>
<feature type="transmembrane region" description="Helical" evidence="8">
    <location>
        <begin position="375"/>
        <end position="395"/>
    </location>
</feature>
<dbReference type="NCBIfam" id="TIGR00710">
    <property type="entry name" value="efflux_Bcr_CflA"/>
    <property type="match status" value="1"/>
</dbReference>
<dbReference type="PANTHER" id="PTHR23502">
    <property type="entry name" value="MAJOR FACILITATOR SUPERFAMILY"/>
    <property type="match status" value="1"/>
</dbReference>
<evidence type="ECO:0000313" key="11">
    <source>
        <dbReference type="Proteomes" id="UP001595926"/>
    </source>
</evidence>
<keyword evidence="11" id="KW-1185">Reference proteome</keyword>
<keyword evidence="5 8" id="KW-0812">Transmembrane</keyword>
<feature type="transmembrane region" description="Helical" evidence="8">
    <location>
        <begin position="51"/>
        <end position="70"/>
    </location>
</feature>
<feature type="transmembrane region" description="Helical" evidence="8">
    <location>
        <begin position="104"/>
        <end position="126"/>
    </location>
</feature>
<comment type="caution">
    <text evidence="10">The sequence shown here is derived from an EMBL/GenBank/DDBJ whole genome shotgun (WGS) entry which is preliminary data.</text>
</comment>